<organism evidence="1">
    <name type="scientific">Arion vulgaris</name>
    <dbReference type="NCBI Taxonomy" id="1028688"/>
    <lineage>
        <taxon>Eukaryota</taxon>
        <taxon>Metazoa</taxon>
        <taxon>Spiralia</taxon>
        <taxon>Lophotrochozoa</taxon>
        <taxon>Mollusca</taxon>
        <taxon>Gastropoda</taxon>
        <taxon>Heterobranchia</taxon>
        <taxon>Euthyneura</taxon>
        <taxon>Panpulmonata</taxon>
        <taxon>Eupulmonata</taxon>
        <taxon>Stylommatophora</taxon>
        <taxon>Helicina</taxon>
        <taxon>Arionoidea</taxon>
        <taxon>Arionidae</taxon>
        <taxon>Arion</taxon>
    </lineage>
</organism>
<dbReference type="AlphaFoldDB" id="A0A0B6Y7R1"/>
<protein>
    <submittedName>
        <fullName evidence="1">Uncharacterized protein</fullName>
    </submittedName>
</protein>
<evidence type="ECO:0000313" key="1">
    <source>
        <dbReference type="EMBL" id="CEK52163.1"/>
    </source>
</evidence>
<accession>A0A0B6Y7R1</accession>
<name>A0A0B6Y7R1_9EUPU</name>
<feature type="non-terminal residue" evidence="1">
    <location>
        <position position="1"/>
    </location>
</feature>
<dbReference type="EMBL" id="HACG01005298">
    <property type="protein sequence ID" value="CEK52163.1"/>
    <property type="molecule type" value="Transcribed_RNA"/>
</dbReference>
<reference evidence="1" key="1">
    <citation type="submission" date="2014-12" db="EMBL/GenBank/DDBJ databases">
        <title>Insight into the proteome of Arion vulgaris.</title>
        <authorList>
            <person name="Aradska J."/>
            <person name="Bulat T."/>
            <person name="Smidak R."/>
            <person name="Sarate P."/>
            <person name="Gangsoo J."/>
            <person name="Sialana F."/>
            <person name="Bilban M."/>
            <person name="Lubec G."/>
        </authorList>
    </citation>
    <scope>NUCLEOTIDE SEQUENCE</scope>
    <source>
        <tissue evidence="1">Skin</tissue>
    </source>
</reference>
<sequence length="64" mass="7049">TPGHAGVYSNESKNKFAGLTTVSKATVLDFSEMQIMALTRMQQKMEIQLGAAHNANHNLYKLVL</sequence>
<proteinExistence type="predicted"/>
<gene>
    <name evidence="1" type="primary">ORF15724</name>
</gene>